<dbReference type="AlphaFoldDB" id="A0A382K2Y5"/>
<gene>
    <name evidence="2" type="ORF">METZ01_LOCUS271363</name>
</gene>
<dbReference type="InterPro" id="IPR025746">
    <property type="entry name" value="PilX_N_dom"/>
</dbReference>
<sequence>MKKKKSEKGFTLVLALVLLLVMSLMGGSLIIISAQDHSSNNQSDIYQQAFYVAETGLMEGEKFIINKYLGDWDDSGTTRNTEEKGAPLNTVTPEQSPCFNSFPDIIRTTDDTEYKYKVAVHKKDQNFGDLIVNVVRSTELKTDNIFKRFITGETDGHVNTNIDKEVEYLKKFSFEYFVHMVGSAPVTGASILGSSVKKDATDIATMARGYQIYSCGMYNSGLFSENMIIPLETVVVMGN</sequence>
<evidence type="ECO:0000259" key="1">
    <source>
        <dbReference type="Pfam" id="PF14341"/>
    </source>
</evidence>
<evidence type="ECO:0000313" key="2">
    <source>
        <dbReference type="EMBL" id="SVC18509.1"/>
    </source>
</evidence>
<organism evidence="2">
    <name type="scientific">marine metagenome</name>
    <dbReference type="NCBI Taxonomy" id="408172"/>
    <lineage>
        <taxon>unclassified sequences</taxon>
        <taxon>metagenomes</taxon>
        <taxon>ecological metagenomes</taxon>
    </lineage>
</organism>
<accession>A0A382K2Y5</accession>
<reference evidence="2" key="1">
    <citation type="submission" date="2018-05" db="EMBL/GenBank/DDBJ databases">
        <authorList>
            <person name="Lanie J.A."/>
            <person name="Ng W.-L."/>
            <person name="Kazmierczak K.M."/>
            <person name="Andrzejewski T.M."/>
            <person name="Davidsen T.M."/>
            <person name="Wayne K.J."/>
            <person name="Tettelin H."/>
            <person name="Glass J.I."/>
            <person name="Rusch D."/>
            <person name="Podicherti R."/>
            <person name="Tsui H.-C.T."/>
            <person name="Winkler M.E."/>
        </authorList>
    </citation>
    <scope>NUCLEOTIDE SEQUENCE</scope>
</reference>
<feature type="domain" description="Type 4 fimbrial biogenesis protein PilX N-terminal" evidence="1">
    <location>
        <begin position="8"/>
        <end position="57"/>
    </location>
</feature>
<dbReference type="Pfam" id="PF14341">
    <property type="entry name" value="PilX_N"/>
    <property type="match status" value="1"/>
</dbReference>
<proteinExistence type="predicted"/>
<dbReference type="EMBL" id="UINC01077926">
    <property type="protein sequence ID" value="SVC18509.1"/>
    <property type="molecule type" value="Genomic_DNA"/>
</dbReference>
<protein>
    <recommendedName>
        <fullName evidence="1">Type 4 fimbrial biogenesis protein PilX N-terminal domain-containing protein</fullName>
    </recommendedName>
</protein>
<name>A0A382K2Y5_9ZZZZ</name>